<keyword evidence="1" id="KW-0812">Transmembrane</keyword>
<evidence type="ECO:0000313" key="3">
    <source>
        <dbReference type="Proteomes" id="UP001169574"/>
    </source>
</evidence>
<feature type="transmembrane region" description="Helical" evidence="1">
    <location>
        <begin position="40"/>
        <end position="61"/>
    </location>
</feature>
<comment type="caution">
    <text evidence="2">The sequence shown here is derived from an EMBL/GenBank/DDBJ whole genome shotgun (WGS) entry which is preliminary data.</text>
</comment>
<evidence type="ECO:0000313" key="2">
    <source>
        <dbReference type="EMBL" id="EMM7458704.1"/>
    </source>
</evidence>
<name>A0AAN4EZP4_CITFR</name>
<reference evidence="2" key="1">
    <citation type="submission" date="2024-02" db="EMBL/GenBank/DDBJ databases">
        <authorList>
            <consortium name="Clinical and Environmental Microbiology Branch: Whole genome sequencing antimicrobial resistance pathogens in the healthcare setting"/>
        </authorList>
    </citation>
    <scope>NUCLEOTIDE SEQUENCE</scope>
    <source>
        <strain evidence="2">Whole organism</strain>
    </source>
</reference>
<keyword evidence="1" id="KW-1133">Transmembrane helix</keyword>
<sequence>MKKLINILIITTILLIIIEVLLLIKILLSDIKGFEWISTFAAIGGTTASFGTLYIAWLAYINAPKWFHTKQNEAGFNLVTDIMGEYDLQVLNIQRIYFDVISINTTNPKFDIVTDQIITHIYETFQLSSKLTSLGRWQISYPPSIKDSFDRLSGFYNQAFGILMFRKTAGNAYPDQMITMIDDLKKRILIDSTELKDNIETLFTFNK</sequence>
<organism evidence="2 3">
    <name type="scientific">Citrobacter freundii</name>
    <dbReference type="NCBI Taxonomy" id="546"/>
    <lineage>
        <taxon>Bacteria</taxon>
        <taxon>Pseudomonadati</taxon>
        <taxon>Pseudomonadota</taxon>
        <taxon>Gammaproteobacteria</taxon>
        <taxon>Enterobacterales</taxon>
        <taxon>Enterobacteriaceae</taxon>
        <taxon>Citrobacter</taxon>
        <taxon>Citrobacter freundii complex</taxon>
    </lineage>
</organism>
<accession>A0AAN4EZP4</accession>
<dbReference type="AlphaFoldDB" id="A0AAN4EZP4"/>
<protein>
    <submittedName>
        <fullName evidence="2">Uncharacterized protein</fullName>
    </submittedName>
</protein>
<dbReference type="EMBL" id="ABLGCN030000008">
    <property type="protein sequence ID" value="EMM7458704.1"/>
    <property type="molecule type" value="Genomic_DNA"/>
</dbReference>
<evidence type="ECO:0000256" key="1">
    <source>
        <dbReference type="SAM" id="Phobius"/>
    </source>
</evidence>
<keyword evidence="1" id="KW-0472">Membrane</keyword>
<feature type="transmembrane region" description="Helical" evidence="1">
    <location>
        <begin position="7"/>
        <end position="28"/>
    </location>
</feature>
<dbReference type="Proteomes" id="UP001169574">
    <property type="component" value="Unassembled WGS sequence"/>
</dbReference>
<proteinExistence type="predicted"/>
<dbReference type="RefSeq" id="WP_128295863.1">
    <property type="nucleotide sequence ID" value="NZ_QKOR01000072.1"/>
</dbReference>
<gene>
    <name evidence="2" type="ORF">P7U51_003240</name>
</gene>